<dbReference type="Proteomes" id="UP001197114">
    <property type="component" value="Unassembled WGS sequence"/>
</dbReference>
<sequence>MADVPFLDHYCALPTRPVGNDGEGNRDRVRQDLEALTAELYVAERFTEYFRRRYPDSEVISQLNLLDANRFRGATEILAKWIIAEYRNEFGRDALKQNIKTQTPGRQLRSDMLGVRAEGTTMVLELVEVTTVGQAKKTEIEDLQHKTDVLTRFVIEPALKEMLALQRAGRVSIGAPTRIEIRRSTWRPSWNELYYPLVPLPGARGNVKYEWICYKPTFRPDGIGKDGLVLYEIHTTALPQGVPVEVLRRVARRLRELENQHQLVLLPAMQQYWDDNAADSRELKKWLAIGLGAALLVTLVVLAWPTAVPLAAGVAEGSGAAAAAGTAEAAAVEAAQLANAVRYAESATKVPGYFERAQAALRPLLSGGPGRGLVGSH</sequence>
<evidence type="ECO:0000313" key="2">
    <source>
        <dbReference type="EMBL" id="MBW5424953.1"/>
    </source>
</evidence>
<accession>A0ABS6YU33</accession>
<proteinExistence type="predicted"/>
<reference evidence="2 3" key="1">
    <citation type="submission" date="2019-11" db="EMBL/GenBank/DDBJ databases">
        <authorList>
            <person name="Ay H."/>
        </authorList>
    </citation>
    <scope>NUCLEOTIDE SEQUENCE [LARGE SCALE GENOMIC DNA]</scope>
    <source>
        <strain evidence="2 3">BG9H</strain>
    </source>
</reference>
<gene>
    <name evidence="2" type="ORF">GKQ77_25875</name>
</gene>
<dbReference type="RefSeq" id="WP_219691362.1">
    <property type="nucleotide sequence ID" value="NZ_WMBF01000402.1"/>
</dbReference>
<keyword evidence="3" id="KW-1185">Reference proteome</keyword>
<comment type="caution">
    <text evidence="2">The sequence shown here is derived from an EMBL/GenBank/DDBJ whole genome shotgun (WGS) entry which is preliminary data.</text>
</comment>
<keyword evidence="1" id="KW-0472">Membrane</keyword>
<dbReference type="EMBL" id="WMBF01000402">
    <property type="protein sequence ID" value="MBW5424953.1"/>
    <property type="molecule type" value="Genomic_DNA"/>
</dbReference>
<protein>
    <submittedName>
        <fullName evidence="2">Uncharacterized protein</fullName>
    </submittedName>
</protein>
<evidence type="ECO:0000256" key="1">
    <source>
        <dbReference type="SAM" id="Phobius"/>
    </source>
</evidence>
<organism evidence="2 3">
    <name type="scientific">Streptomyces anatolicus</name>
    <dbReference type="NCBI Taxonomy" id="2675858"/>
    <lineage>
        <taxon>Bacteria</taxon>
        <taxon>Bacillati</taxon>
        <taxon>Actinomycetota</taxon>
        <taxon>Actinomycetes</taxon>
        <taxon>Kitasatosporales</taxon>
        <taxon>Streptomycetaceae</taxon>
        <taxon>Streptomyces</taxon>
    </lineage>
</organism>
<keyword evidence="1" id="KW-0812">Transmembrane</keyword>
<keyword evidence="1" id="KW-1133">Transmembrane helix</keyword>
<name>A0ABS6YU33_9ACTN</name>
<feature type="transmembrane region" description="Helical" evidence="1">
    <location>
        <begin position="286"/>
        <end position="304"/>
    </location>
</feature>
<evidence type="ECO:0000313" key="3">
    <source>
        <dbReference type="Proteomes" id="UP001197114"/>
    </source>
</evidence>